<accession>A0A093PUM1</accession>
<feature type="non-terminal residue" evidence="1">
    <location>
        <position position="53"/>
    </location>
</feature>
<evidence type="ECO:0000313" key="2">
    <source>
        <dbReference type="Proteomes" id="UP000053258"/>
    </source>
</evidence>
<gene>
    <name evidence="1" type="ORF">N305_10223</name>
</gene>
<dbReference type="AlphaFoldDB" id="A0A093PUM1"/>
<dbReference type="EMBL" id="KL670897">
    <property type="protein sequence ID" value="KFW80488.1"/>
    <property type="molecule type" value="Genomic_DNA"/>
</dbReference>
<organism evidence="1 2">
    <name type="scientific">Manacus vitellinus</name>
    <name type="common">golden-collared manakin</name>
    <dbReference type="NCBI Taxonomy" id="328815"/>
    <lineage>
        <taxon>Eukaryota</taxon>
        <taxon>Metazoa</taxon>
        <taxon>Chordata</taxon>
        <taxon>Craniata</taxon>
        <taxon>Vertebrata</taxon>
        <taxon>Euteleostomi</taxon>
        <taxon>Archelosauria</taxon>
        <taxon>Archosauria</taxon>
        <taxon>Dinosauria</taxon>
        <taxon>Saurischia</taxon>
        <taxon>Theropoda</taxon>
        <taxon>Coelurosauria</taxon>
        <taxon>Aves</taxon>
        <taxon>Neognathae</taxon>
        <taxon>Neoaves</taxon>
        <taxon>Telluraves</taxon>
        <taxon>Australaves</taxon>
        <taxon>Passeriformes</taxon>
        <taxon>Pipridae</taxon>
        <taxon>Manacus</taxon>
    </lineage>
</organism>
<feature type="non-terminal residue" evidence="1">
    <location>
        <position position="1"/>
    </location>
</feature>
<sequence>NGLKLFQGRFKLDIRKRFFTWRVVGCWNRLPREVVTAPILAEFKKHLDNTLGN</sequence>
<protein>
    <recommendedName>
        <fullName evidence="3">Nidogen G2 beta-barrel domain-containing protein</fullName>
    </recommendedName>
</protein>
<evidence type="ECO:0008006" key="3">
    <source>
        <dbReference type="Google" id="ProtNLM"/>
    </source>
</evidence>
<name>A0A093PUM1_9PASS</name>
<keyword evidence="2" id="KW-1185">Reference proteome</keyword>
<evidence type="ECO:0000313" key="1">
    <source>
        <dbReference type="EMBL" id="KFW80488.1"/>
    </source>
</evidence>
<reference evidence="1 2" key="1">
    <citation type="submission" date="2014-06" db="EMBL/GenBank/DDBJ databases">
        <title>Genome evolution of avian class.</title>
        <authorList>
            <person name="Zhang G."/>
            <person name="Li C."/>
        </authorList>
    </citation>
    <scope>NUCLEOTIDE SEQUENCE [LARGE SCALE GENOMIC DNA]</scope>
    <source>
        <strain evidence="1">BGI_N305</strain>
    </source>
</reference>
<dbReference type="Proteomes" id="UP000053258">
    <property type="component" value="Unassembled WGS sequence"/>
</dbReference>
<dbReference type="OrthoDB" id="5585464at2759"/>
<proteinExistence type="predicted"/>